<dbReference type="KEGG" id="fax:FUAX_08260"/>
<feature type="transmembrane region" description="Helical" evidence="1">
    <location>
        <begin position="12"/>
        <end position="30"/>
    </location>
</feature>
<keyword evidence="1" id="KW-0812">Transmembrane</keyword>
<protein>
    <recommendedName>
        <fullName evidence="4">VWA domain-containing protein</fullName>
    </recommendedName>
</protein>
<evidence type="ECO:0000313" key="2">
    <source>
        <dbReference type="EMBL" id="BDD08394.1"/>
    </source>
</evidence>
<gene>
    <name evidence="2" type="ORF">FUAX_08260</name>
</gene>
<dbReference type="PANTHER" id="PTHR37947:SF1">
    <property type="entry name" value="BLL2462 PROTEIN"/>
    <property type="match status" value="1"/>
</dbReference>
<organism evidence="2 3">
    <name type="scientific">Fulvitalea axinellae</name>
    <dbReference type="NCBI Taxonomy" id="1182444"/>
    <lineage>
        <taxon>Bacteria</taxon>
        <taxon>Pseudomonadati</taxon>
        <taxon>Bacteroidota</taxon>
        <taxon>Cytophagia</taxon>
        <taxon>Cytophagales</taxon>
        <taxon>Persicobacteraceae</taxon>
        <taxon>Fulvitalea</taxon>
    </lineage>
</organism>
<feature type="transmembrane region" description="Helical" evidence="1">
    <location>
        <begin position="42"/>
        <end position="60"/>
    </location>
</feature>
<feature type="transmembrane region" description="Helical" evidence="1">
    <location>
        <begin position="658"/>
        <end position="681"/>
    </location>
</feature>
<keyword evidence="1" id="KW-1133">Transmembrane helix</keyword>
<proteinExistence type="predicted"/>
<dbReference type="PANTHER" id="PTHR37947">
    <property type="entry name" value="BLL2462 PROTEIN"/>
    <property type="match status" value="1"/>
</dbReference>
<dbReference type="AlphaFoldDB" id="A0AAU9CPU9"/>
<evidence type="ECO:0000256" key="1">
    <source>
        <dbReference type="SAM" id="Phobius"/>
    </source>
</evidence>
<dbReference type="Proteomes" id="UP001348817">
    <property type="component" value="Chromosome"/>
</dbReference>
<evidence type="ECO:0000313" key="3">
    <source>
        <dbReference type="Proteomes" id="UP001348817"/>
    </source>
</evidence>
<name>A0AAU9CPU9_9BACT</name>
<accession>A0AAU9CPU9</accession>
<sequence>MENFQVQFGTTAWFAPLAFVAGALYAWILYRKTMHWSAKANWLMAGCRFFVVSLMVFLLMDPVMKQSVRYVEKPELIVAIDNSESVRNYADSATLSAKMKALSEWESRLSDDYDIHYRTLSGDGSKGKVDFDKKETDLSSLFSGIDNDFEGNKIAGVVLLSDGIYNKGFNPVFRKSHYPVHVVPVGDTIAKPDLRIRNLRHNKVAYEGNLFRITAEVEQDRLPGKRTEALVRLGGKVLARKALDLEGEGQFQEVHFDLSADSSGLRRYRVELRPVDGEFTLRNNTASAYVEVISGKRKVLVMAQSAHPDIKAIRSVIESNQNYETDLWFAGRSQLPEEKYDLLVLHRLPASRQSLNSAVEAYLRKHKDTPRLFVGGTKTDYRKLSSLNDAMDIRAGIDRMDEVTAVFNPKFTEFNFDPDQKTALAGLPPLSVPFGTYNLKTGAKVVAYQRVGKVVTDRPLIVVSESGTKTGVITGEGFWRWDLHEKFDGESVGASKGMLNKLAGLLGNKEDKRQFKVYPERREYDFPESVVFDTEFYNQLFEPVYGKKISLSLRNSTDSVSRYSFVTSPSNNRYRVSGLEPGSYRYTASLKSEGKDYRVNGRFTIKENNVEATGTTADHNLLRKMAGVSGGQVFSEVSQIAEFKPEGVKGTVRVRESFLPLVNLVSLFVLLMALLSFEWFLRKYLGAF</sequence>
<reference evidence="2 3" key="1">
    <citation type="submission" date="2021-12" db="EMBL/GenBank/DDBJ databases">
        <title>Genome sequencing of bacteria with rrn-lacking chromosome and rrn-plasmid.</title>
        <authorList>
            <person name="Anda M."/>
            <person name="Iwasaki W."/>
        </authorList>
    </citation>
    <scope>NUCLEOTIDE SEQUENCE [LARGE SCALE GENOMIC DNA]</scope>
    <source>
        <strain evidence="2 3">DSM 100852</strain>
    </source>
</reference>
<keyword evidence="3" id="KW-1185">Reference proteome</keyword>
<keyword evidence="1" id="KW-0472">Membrane</keyword>
<dbReference type="RefSeq" id="WP_338393657.1">
    <property type="nucleotide sequence ID" value="NZ_AP025314.1"/>
</dbReference>
<evidence type="ECO:0008006" key="4">
    <source>
        <dbReference type="Google" id="ProtNLM"/>
    </source>
</evidence>
<dbReference type="EMBL" id="AP025314">
    <property type="protein sequence ID" value="BDD08394.1"/>
    <property type="molecule type" value="Genomic_DNA"/>
</dbReference>